<dbReference type="GO" id="GO:0005829">
    <property type="term" value="C:cytosol"/>
    <property type="evidence" value="ECO:0007669"/>
    <property type="project" value="TreeGrafter"/>
</dbReference>
<dbReference type="GO" id="GO:0000820">
    <property type="term" value="P:regulation of glutamine family amino acid metabolic process"/>
    <property type="evidence" value="ECO:0007669"/>
    <property type="project" value="UniProtKB-UniRule"/>
</dbReference>
<comment type="function">
    <text evidence="7">Involved in the regulation of glutamine synthetase GlnA, a key enzyme in the process to assimilate ammonia. When cellular nitrogen levels are high, the C-terminal adenylyl transferase (AT) inactivates GlnA by covalent transfer of an adenylyl group from ATP to specific tyrosine residue of GlnA, thus reducing its activity. Conversely, when nitrogen levels are low, the N-terminal adenylyl removase (AR) activates GlnA by removing the adenylyl group by phosphorolysis, increasing its activity. The regulatory region of GlnE binds the signal transduction protein PII (GlnB) which indicates the nitrogen status of the cell.</text>
</comment>
<gene>
    <name evidence="7" type="primary">glnE</name>
    <name evidence="10" type="ORF">EDD55_106117</name>
</gene>
<evidence type="ECO:0000256" key="6">
    <source>
        <dbReference type="ARBA" id="ARBA00023268"/>
    </source>
</evidence>
<dbReference type="InterPro" id="IPR023057">
    <property type="entry name" value="GlnE"/>
</dbReference>
<dbReference type="InterPro" id="IPR005190">
    <property type="entry name" value="GlnE_rpt_dom"/>
</dbReference>
<dbReference type="EMBL" id="SLZW01000006">
    <property type="protein sequence ID" value="TCS62159.1"/>
    <property type="molecule type" value="Genomic_DNA"/>
</dbReference>
<comment type="caution">
    <text evidence="10">The sequence shown here is derived from an EMBL/GenBank/DDBJ whole genome shotgun (WGS) entry which is preliminary data.</text>
</comment>
<comment type="catalytic activity">
    <reaction evidence="7">
        <text>[glutamine synthetase]-L-tyrosine + ATP = [glutamine synthetase]-O(4)-(5'-adenylyl)-L-tyrosine + diphosphate</text>
        <dbReference type="Rhea" id="RHEA:18589"/>
        <dbReference type="Rhea" id="RHEA-COMP:10660"/>
        <dbReference type="Rhea" id="RHEA-COMP:10661"/>
        <dbReference type="ChEBI" id="CHEBI:30616"/>
        <dbReference type="ChEBI" id="CHEBI:33019"/>
        <dbReference type="ChEBI" id="CHEBI:46858"/>
        <dbReference type="ChEBI" id="CHEBI:83624"/>
        <dbReference type="EC" id="2.7.7.42"/>
    </reaction>
</comment>
<dbReference type="RefSeq" id="WP_243644779.1">
    <property type="nucleotide sequence ID" value="NZ_CP119676.1"/>
</dbReference>
<dbReference type="Gene3D" id="1.20.120.1510">
    <property type="match status" value="1"/>
</dbReference>
<evidence type="ECO:0000256" key="1">
    <source>
        <dbReference type="ARBA" id="ARBA00022679"/>
    </source>
</evidence>
<keyword evidence="11" id="KW-1185">Reference proteome</keyword>
<dbReference type="GO" id="GO:0016874">
    <property type="term" value="F:ligase activity"/>
    <property type="evidence" value="ECO:0007669"/>
    <property type="project" value="UniProtKB-KW"/>
</dbReference>
<dbReference type="Pfam" id="PF08335">
    <property type="entry name" value="GlnD_UR_UTase"/>
    <property type="match status" value="2"/>
</dbReference>
<dbReference type="Gene3D" id="3.30.460.10">
    <property type="entry name" value="Beta Polymerase, domain 2"/>
    <property type="match status" value="2"/>
</dbReference>
<comment type="catalytic activity">
    <reaction evidence="7">
        <text>[glutamine synthetase]-O(4)-(5'-adenylyl)-L-tyrosine + phosphate = [glutamine synthetase]-L-tyrosine + ADP</text>
        <dbReference type="Rhea" id="RHEA:43716"/>
        <dbReference type="Rhea" id="RHEA-COMP:10660"/>
        <dbReference type="Rhea" id="RHEA-COMP:10661"/>
        <dbReference type="ChEBI" id="CHEBI:43474"/>
        <dbReference type="ChEBI" id="CHEBI:46858"/>
        <dbReference type="ChEBI" id="CHEBI:83624"/>
        <dbReference type="ChEBI" id="CHEBI:456216"/>
        <dbReference type="EC" id="2.7.7.89"/>
    </reaction>
</comment>
<keyword evidence="6 7" id="KW-0511">Multifunctional enzyme</keyword>
<dbReference type="PANTHER" id="PTHR30621">
    <property type="entry name" value="GLUTAMINE SYNTHETASE ADENYLYLTRANSFERASE"/>
    <property type="match status" value="1"/>
</dbReference>
<evidence type="ECO:0000259" key="8">
    <source>
        <dbReference type="Pfam" id="PF03710"/>
    </source>
</evidence>
<feature type="domain" description="PII-uridylyltransferase/Glutamine-synthetase adenylyltransferase" evidence="9">
    <location>
        <begin position="324"/>
        <end position="464"/>
    </location>
</feature>
<keyword evidence="1 7" id="KW-0808">Transferase</keyword>
<keyword evidence="2 7" id="KW-0548">Nucleotidyltransferase</keyword>
<dbReference type="CDD" id="cd05401">
    <property type="entry name" value="NT_GlnE_GlnD_like"/>
    <property type="match status" value="2"/>
</dbReference>
<sequence length="1009" mass="111298">MHNTPAKAIAFNPDLLPLPADGERARVGFERWRTALSETGLASSAAALEAERPLRRLLEVIFADSPFLTSCAIGDPHFSCDMLTRGPDHMIEAVLAPLRNPPPRDETFDSLSRRLRIAKRRVALITAIADITAIWPLEKVTDTLSSFAALALDSACAHLLRTSAQKGAFALANEDDPVRGSGLIVLGMGKLGGRELNYSSDIDIIVLFDRERIHSENPDGLQKAFVRLTRNLVRLLDEHTAHGYVFRTDLRLRPDPGSTPLAISALAAETYYESIGQNWERAAMIKARPVAGDIEAGEAFLLHLKPFIWRKSLDFAAIEDIRSIKRQINAHKGGDKITLFGHNLKLGRGGIREIEFFAQTQQLIWGGREAGVRVRATVGAIFALVAHGRVARHSADTLVEAYRFLRRLEHRLQMIDDKQTHSLPETPDDMDKIARFMGYGDTAEFIARVLATLRAVEEIYASLFEESPALSSGGDFGGNLVFTGSESDPETLATLEGMGYAKTKTVDATVRGWHHGRYRATRSTRARELLTELMPSILGALAHTPDPDAAFVRFDAFLANLPSGVQLFSLFHSNPQLLEFIAEIMGTSPRLASYLSRKVSVLDSVLSHDFFAPPLEPDDLAKDLDNALLEALDLQDTLDVTRRWAKEKKFQIGVQSLRATITTEDAQKALTNIAETLIRALQSRLEDIFAERHGRLAGGALCVVAFGKLGGREKTPTSDLDLIFIYDVDAGVERSDGAHPLPPSLYYARLCQRLINALNVQTGEGKLYEIDMRLRPSGNDGPIASTLEGFLSYQKEQAWTWEHMALTRARPLSGPHALRDRVATGVRDILARERDPDKLVADVAHMRARMDKKHHTASIWNLKYLRGGLIDVEFITQYLQLRHAHAYPDILSPTTATALERIAAHALIAQPDAKTLLAALALWQNLQSMIRLGLTPRERDAKDMTIPKALAKRLCALAGVKSLAHLETLIRDTARDVMAIYHVMVTQPAQHVGGAQDTGAPSAPPPSPP</sequence>
<dbReference type="NCBIfam" id="NF010706">
    <property type="entry name" value="PRK14108.1"/>
    <property type="match status" value="1"/>
</dbReference>
<feature type="region of interest" description="Adenylyl transferase" evidence="7">
    <location>
        <begin position="473"/>
        <end position="1009"/>
    </location>
</feature>
<evidence type="ECO:0000256" key="4">
    <source>
        <dbReference type="ARBA" id="ARBA00022840"/>
    </source>
</evidence>
<feature type="domain" description="Glutamate-ammonia ligase adenylyltransferase repeated" evidence="8">
    <location>
        <begin position="581"/>
        <end position="818"/>
    </location>
</feature>
<dbReference type="Gene3D" id="1.20.120.330">
    <property type="entry name" value="Nucleotidyltransferases domain 2"/>
    <property type="match status" value="2"/>
</dbReference>
<dbReference type="AlphaFoldDB" id="A0A4R3J873"/>
<accession>A0A4R3J873</accession>
<evidence type="ECO:0000256" key="3">
    <source>
        <dbReference type="ARBA" id="ARBA00022741"/>
    </source>
</evidence>
<feature type="domain" description="PII-uridylyltransferase/Glutamine-synthetase adenylyltransferase" evidence="9">
    <location>
        <begin position="843"/>
        <end position="973"/>
    </location>
</feature>
<name>A0A4R3J873_9PROT</name>
<feature type="domain" description="Glutamate-ammonia ligase adenylyltransferase repeated" evidence="8">
    <location>
        <begin position="59"/>
        <end position="301"/>
    </location>
</feature>
<dbReference type="PANTHER" id="PTHR30621:SF0">
    <property type="entry name" value="BIFUNCTIONAL GLUTAMINE SYNTHETASE ADENYLYLTRANSFERASE_ADENYLYL-REMOVING ENZYME"/>
    <property type="match status" value="1"/>
</dbReference>
<evidence type="ECO:0000313" key="10">
    <source>
        <dbReference type="EMBL" id="TCS62159.1"/>
    </source>
</evidence>
<evidence type="ECO:0000256" key="5">
    <source>
        <dbReference type="ARBA" id="ARBA00022842"/>
    </source>
</evidence>
<evidence type="ECO:0000259" key="9">
    <source>
        <dbReference type="Pfam" id="PF08335"/>
    </source>
</evidence>
<keyword evidence="3 7" id="KW-0547">Nucleotide-binding</keyword>
<dbReference type="GO" id="GO:0005524">
    <property type="term" value="F:ATP binding"/>
    <property type="evidence" value="ECO:0007669"/>
    <property type="project" value="UniProtKB-UniRule"/>
</dbReference>
<feature type="region of interest" description="Adenylyl removase" evidence="7">
    <location>
        <begin position="1"/>
        <end position="469"/>
    </location>
</feature>
<evidence type="ECO:0000256" key="7">
    <source>
        <dbReference type="HAMAP-Rule" id="MF_00802"/>
    </source>
</evidence>
<evidence type="ECO:0000313" key="11">
    <source>
        <dbReference type="Proteomes" id="UP000295304"/>
    </source>
</evidence>
<comment type="similarity">
    <text evidence="7">Belongs to the GlnE family.</text>
</comment>
<dbReference type="Pfam" id="PF03710">
    <property type="entry name" value="GlnE"/>
    <property type="match status" value="2"/>
</dbReference>
<protein>
    <recommendedName>
        <fullName evidence="7">Bifunctional glutamine synthetase adenylyltransferase/adenylyl-removing enzyme</fullName>
    </recommendedName>
    <alternativeName>
        <fullName evidence="7">ATP:glutamine synthetase adenylyltransferase</fullName>
    </alternativeName>
    <alternativeName>
        <fullName evidence="7">ATase</fullName>
    </alternativeName>
    <domain>
        <recommendedName>
            <fullName evidence="7">Glutamine synthetase adenylyl-L-tyrosine phosphorylase</fullName>
            <ecNumber evidence="7">2.7.7.89</ecNumber>
        </recommendedName>
        <alternativeName>
            <fullName evidence="7">Adenylyl removase</fullName>
            <shortName evidence="7">AR</shortName>
            <shortName evidence="7">AT-N</shortName>
        </alternativeName>
    </domain>
    <domain>
        <recommendedName>
            <fullName evidence="7">Glutamine synthetase adenylyl transferase</fullName>
            <ecNumber evidence="7">2.7.7.42</ecNumber>
        </recommendedName>
        <alternativeName>
            <fullName evidence="7">Adenylyl transferase</fullName>
            <shortName evidence="7">AT</shortName>
            <shortName evidence="7">AT-C</shortName>
        </alternativeName>
    </domain>
</protein>
<organism evidence="10 11">
    <name type="scientific">Varunaivibrio sulfuroxidans</name>
    <dbReference type="NCBI Taxonomy" id="1773489"/>
    <lineage>
        <taxon>Bacteria</taxon>
        <taxon>Pseudomonadati</taxon>
        <taxon>Pseudomonadota</taxon>
        <taxon>Alphaproteobacteria</taxon>
        <taxon>Rhodospirillales</taxon>
        <taxon>Magnetovibrionaceae</taxon>
        <taxon>Varunaivibrio</taxon>
    </lineage>
</organism>
<dbReference type="NCBIfam" id="NF008292">
    <property type="entry name" value="PRK11072.1"/>
    <property type="match status" value="1"/>
</dbReference>
<reference evidence="10 11" key="1">
    <citation type="submission" date="2019-03" db="EMBL/GenBank/DDBJ databases">
        <title>Genomic Encyclopedia of Type Strains, Phase IV (KMG-IV): sequencing the most valuable type-strain genomes for metagenomic binning, comparative biology and taxonomic classification.</title>
        <authorList>
            <person name="Goeker M."/>
        </authorList>
    </citation>
    <scope>NUCLEOTIDE SEQUENCE [LARGE SCALE GENOMIC DNA]</scope>
    <source>
        <strain evidence="10 11">DSM 101688</strain>
    </source>
</reference>
<keyword evidence="4 7" id="KW-0067">ATP-binding</keyword>
<dbReference type="InterPro" id="IPR043519">
    <property type="entry name" value="NT_sf"/>
</dbReference>
<dbReference type="GO" id="GO:0000287">
    <property type="term" value="F:magnesium ion binding"/>
    <property type="evidence" value="ECO:0007669"/>
    <property type="project" value="UniProtKB-UniRule"/>
</dbReference>
<dbReference type="GO" id="GO:0008882">
    <property type="term" value="F:[glutamate-ammonia-ligase] adenylyltransferase activity"/>
    <property type="evidence" value="ECO:0007669"/>
    <property type="project" value="UniProtKB-UniRule"/>
</dbReference>
<keyword evidence="10" id="KW-0436">Ligase</keyword>
<dbReference type="HAMAP" id="MF_00802">
    <property type="entry name" value="GlnE"/>
    <property type="match status" value="1"/>
</dbReference>
<evidence type="ECO:0000256" key="2">
    <source>
        <dbReference type="ARBA" id="ARBA00022695"/>
    </source>
</evidence>
<dbReference type="Proteomes" id="UP000295304">
    <property type="component" value="Unassembled WGS sequence"/>
</dbReference>
<dbReference type="EC" id="2.7.7.42" evidence="7"/>
<proteinExistence type="inferred from homology"/>
<dbReference type="GO" id="GO:0047388">
    <property type="term" value="F:[glutamine synthetase]-adenylyl-L-tyrosine phosphorylase activity"/>
    <property type="evidence" value="ECO:0007669"/>
    <property type="project" value="UniProtKB-EC"/>
</dbReference>
<keyword evidence="5 7" id="KW-0460">Magnesium</keyword>
<dbReference type="EC" id="2.7.7.89" evidence="7"/>
<dbReference type="SUPFAM" id="SSF81301">
    <property type="entry name" value="Nucleotidyltransferase"/>
    <property type="match status" value="2"/>
</dbReference>
<dbReference type="InterPro" id="IPR013546">
    <property type="entry name" value="PII_UdlTrfase/GS_AdlTrfase"/>
</dbReference>
<comment type="cofactor">
    <cofactor evidence="7">
        <name>Mg(2+)</name>
        <dbReference type="ChEBI" id="CHEBI:18420"/>
    </cofactor>
</comment>
<dbReference type="SUPFAM" id="SSF81593">
    <property type="entry name" value="Nucleotidyltransferase substrate binding subunit/domain"/>
    <property type="match status" value="2"/>
</dbReference>